<feature type="region of interest" description="Disordered" evidence="7">
    <location>
        <begin position="381"/>
        <end position="609"/>
    </location>
</feature>
<dbReference type="CDD" id="cd11661">
    <property type="entry name" value="SANT_MTA3_like"/>
    <property type="match status" value="1"/>
</dbReference>
<name>A0ABD1JTW6_9TELE</name>
<organism evidence="10 11">
    <name type="scientific">Coilia grayii</name>
    <name type="common">Gray's grenadier anchovy</name>
    <dbReference type="NCBI Taxonomy" id="363190"/>
    <lineage>
        <taxon>Eukaryota</taxon>
        <taxon>Metazoa</taxon>
        <taxon>Chordata</taxon>
        <taxon>Craniata</taxon>
        <taxon>Vertebrata</taxon>
        <taxon>Euteleostomi</taxon>
        <taxon>Actinopterygii</taxon>
        <taxon>Neopterygii</taxon>
        <taxon>Teleostei</taxon>
        <taxon>Clupei</taxon>
        <taxon>Clupeiformes</taxon>
        <taxon>Clupeoidei</taxon>
        <taxon>Engraulidae</taxon>
        <taxon>Coilinae</taxon>
        <taxon>Coilia</taxon>
    </lineage>
</organism>
<evidence type="ECO:0008006" key="12">
    <source>
        <dbReference type="Google" id="ProtNLM"/>
    </source>
</evidence>
<feature type="compositionally biased region" description="Low complexity" evidence="7">
    <location>
        <begin position="556"/>
        <end position="582"/>
    </location>
</feature>
<dbReference type="GO" id="GO:0005654">
    <property type="term" value="C:nucleoplasm"/>
    <property type="evidence" value="ECO:0007669"/>
    <property type="project" value="UniProtKB-ARBA"/>
</dbReference>
<sequence>MSSLLVKRNGNRWLSEDFYNIRAFHSPAQKRNGGVGSMGSGDLSHCLPYLLSRGDEERLSATATKPLARVWRRQELLPPGPREMASHPHTGREMPLEELLALYGYDLSNPLIQRARGPSALTGTLPDITRDKDHMTKDLFSSEVDAEEEVQSLADDLTPSVVSDNSDILQCHLRAHSVASGDKDISVSSSEDEDSDSASIPSNDSHKDIMVGPQYQAIIPPLSVFSCQDRAYESEDQLLWTPAVLSPSDVETFLLLAQRRWAQGRHTDAMAAHMVKDNEQALYELVKCNFNAEEALRRLHFNVKVFNEELCAWSEEECRNFEHGYRVHGKNFHLIQANKVRTRSVGECVEYYYLWKKSERHDFFMQQSTRLGRRRYNMQLGNIDDGEQDGDVGELERSSSSNSHTSTGQSNTPSPSPDLDKQGNTHTHTSTGQSNTPSPSPDLDKQDAGCGLSMGELCGSSCPRSPPPESIFSPYPPLPCLEELREPPPPRSESLSPLSPSPLLPRLELREPPPPRSESLSPLSPSPLLPRLELRDPPPPRSYPRLELREPPPPRSESLSPPQLFPSSYSPSCSPFTCTPPSHGSPPRTPDAQPHDPQPHDPPLYHLQLGPYLQDDPLLALHRGLDHSRVGVDLPMPPVLPRMPPTPGPLSPSLSLSLCPSLSSSASVTADFGSLRGFSLPPPCARVLSSTPPPSHSDQPQKGVLSPLECPQVLYCTLSGLTDTSSAHVRAKGRGNPLI</sequence>
<dbReference type="InterPro" id="IPR000949">
    <property type="entry name" value="ELM2_dom"/>
</dbReference>
<feature type="domain" description="SANT" evidence="9">
    <location>
        <begin position="308"/>
        <end position="360"/>
    </location>
</feature>
<dbReference type="InterPro" id="IPR001005">
    <property type="entry name" value="SANT/Myb"/>
</dbReference>
<dbReference type="Proteomes" id="UP001591681">
    <property type="component" value="Unassembled WGS sequence"/>
</dbReference>
<accession>A0ABD1JTW6</accession>
<dbReference type="FunFam" id="4.10.1240.50:FF:000005">
    <property type="entry name" value="Mesoderm induction early response protein 3"/>
    <property type="match status" value="1"/>
</dbReference>
<feature type="region of interest" description="Disordered" evidence="7">
    <location>
        <begin position="180"/>
        <end position="208"/>
    </location>
</feature>
<dbReference type="FunFam" id="1.10.10.60:FF:000025">
    <property type="entry name" value="Mesoderm induction early response 1, transcriptional regulator"/>
    <property type="match status" value="1"/>
</dbReference>
<dbReference type="Pfam" id="PF01448">
    <property type="entry name" value="ELM2"/>
    <property type="match status" value="1"/>
</dbReference>
<gene>
    <name evidence="10" type="ORF">ACEWY4_014989</name>
</gene>
<keyword evidence="6" id="KW-0539">Nucleus</keyword>
<dbReference type="GO" id="GO:0032991">
    <property type="term" value="C:protein-containing complex"/>
    <property type="evidence" value="ECO:0007669"/>
    <property type="project" value="UniProtKB-ARBA"/>
</dbReference>
<comment type="caution">
    <text evidence="10">The sequence shown here is derived from an EMBL/GenBank/DDBJ whole genome shotgun (WGS) entry which is preliminary data.</text>
</comment>
<evidence type="ECO:0000256" key="2">
    <source>
        <dbReference type="ARBA" id="ARBA00022491"/>
    </source>
</evidence>
<evidence type="ECO:0000256" key="4">
    <source>
        <dbReference type="ARBA" id="ARBA00023015"/>
    </source>
</evidence>
<dbReference type="AlphaFoldDB" id="A0ABD1JTW6"/>
<keyword evidence="2" id="KW-0678">Repressor</keyword>
<dbReference type="InterPro" id="IPR017884">
    <property type="entry name" value="SANT_dom"/>
</dbReference>
<feature type="compositionally biased region" description="Basic and acidic residues" evidence="7">
    <location>
        <begin position="532"/>
        <end position="552"/>
    </location>
</feature>
<feature type="compositionally biased region" description="Polar residues" evidence="7">
    <location>
        <begin position="424"/>
        <end position="437"/>
    </location>
</feature>
<proteinExistence type="predicted"/>
<comment type="subcellular location">
    <subcellularLocation>
        <location evidence="1">Nucleus</location>
    </subcellularLocation>
</comment>
<dbReference type="PANTHER" id="PTHR10865">
    <property type="entry name" value="METASTASIS-ASSOCIATED PROTEIN AND MESODERM INDUCTION EARLY RESPONSE PROTEIN"/>
    <property type="match status" value="1"/>
</dbReference>
<evidence type="ECO:0000256" key="5">
    <source>
        <dbReference type="ARBA" id="ARBA00023163"/>
    </source>
</evidence>
<dbReference type="Gene3D" id="1.10.10.60">
    <property type="entry name" value="Homeodomain-like"/>
    <property type="match status" value="1"/>
</dbReference>
<keyword evidence="4" id="KW-0805">Transcription regulation</keyword>
<dbReference type="InterPro" id="IPR040138">
    <property type="entry name" value="MIER/MTA"/>
</dbReference>
<dbReference type="PANTHER" id="PTHR10865:SF27">
    <property type="entry name" value="MESODERM INDUCTION EARLY RESPONSE PROTEIN 2"/>
    <property type="match status" value="1"/>
</dbReference>
<evidence type="ECO:0000256" key="3">
    <source>
        <dbReference type="ARBA" id="ARBA00022553"/>
    </source>
</evidence>
<evidence type="ECO:0000256" key="6">
    <source>
        <dbReference type="ARBA" id="ARBA00023242"/>
    </source>
</evidence>
<feature type="domain" description="ELM2" evidence="8">
    <location>
        <begin position="207"/>
        <end position="303"/>
    </location>
</feature>
<keyword evidence="3" id="KW-0597">Phosphoprotein</keyword>
<keyword evidence="5" id="KW-0804">Transcription</keyword>
<dbReference type="EMBL" id="JBHFQA010000012">
    <property type="protein sequence ID" value="KAL2090301.1"/>
    <property type="molecule type" value="Genomic_DNA"/>
</dbReference>
<evidence type="ECO:0000256" key="7">
    <source>
        <dbReference type="SAM" id="MobiDB-lite"/>
    </source>
</evidence>
<dbReference type="Gene3D" id="4.10.1240.50">
    <property type="match status" value="1"/>
</dbReference>
<feature type="compositionally biased region" description="Low complexity" evidence="7">
    <location>
        <begin position="398"/>
        <end position="412"/>
    </location>
</feature>
<evidence type="ECO:0000259" key="8">
    <source>
        <dbReference type="PROSITE" id="PS51156"/>
    </source>
</evidence>
<evidence type="ECO:0000259" key="9">
    <source>
        <dbReference type="PROSITE" id="PS51293"/>
    </source>
</evidence>
<dbReference type="SMART" id="SM01189">
    <property type="entry name" value="ELM2"/>
    <property type="match status" value="1"/>
</dbReference>
<protein>
    <recommendedName>
        <fullName evidence="12">Mesoderm induction early response protein 2-like</fullName>
    </recommendedName>
</protein>
<feature type="compositionally biased region" description="Pro residues" evidence="7">
    <location>
        <begin position="464"/>
        <end position="479"/>
    </location>
</feature>
<dbReference type="PROSITE" id="PS51293">
    <property type="entry name" value="SANT"/>
    <property type="match status" value="1"/>
</dbReference>
<feature type="compositionally biased region" description="Acidic residues" evidence="7">
    <location>
        <begin position="384"/>
        <end position="393"/>
    </location>
</feature>
<keyword evidence="11" id="KW-1185">Reference proteome</keyword>
<reference evidence="10 11" key="1">
    <citation type="submission" date="2024-09" db="EMBL/GenBank/DDBJ databases">
        <title>A chromosome-level genome assembly of Gray's grenadier anchovy, Coilia grayii.</title>
        <authorList>
            <person name="Fu Z."/>
        </authorList>
    </citation>
    <scope>NUCLEOTIDE SEQUENCE [LARGE SCALE GENOMIC DNA]</scope>
    <source>
        <strain evidence="10">G4</strain>
        <tissue evidence="10">Muscle</tissue>
    </source>
</reference>
<dbReference type="SMART" id="SM00717">
    <property type="entry name" value="SANT"/>
    <property type="match status" value="1"/>
</dbReference>
<evidence type="ECO:0000313" key="11">
    <source>
        <dbReference type="Proteomes" id="UP001591681"/>
    </source>
</evidence>
<dbReference type="SUPFAM" id="SSF46689">
    <property type="entry name" value="Homeodomain-like"/>
    <property type="match status" value="1"/>
</dbReference>
<dbReference type="PROSITE" id="PS51156">
    <property type="entry name" value="ELM2"/>
    <property type="match status" value="1"/>
</dbReference>
<evidence type="ECO:0000313" key="10">
    <source>
        <dbReference type="EMBL" id="KAL2090301.1"/>
    </source>
</evidence>
<evidence type="ECO:0000256" key="1">
    <source>
        <dbReference type="ARBA" id="ARBA00004123"/>
    </source>
</evidence>
<dbReference type="InterPro" id="IPR009057">
    <property type="entry name" value="Homeodomain-like_sf"/>
</dbReference>